<reference evidence="5 6" key="1">
    <citation type="journal article" date="2017" name="Int. J. Syst. Evol. Microbiol.">
        <title>Marinicauda algicola sp. nov., isolated from a marine red alga Rhodosorus marinus.</title>
        <authorList>
            <person name="Jeong S.E."/>
            <person name="Jeon S.H."/>
            <person name="Chun B.H."/>
            <person name="Kim D.W."/>
            <person name="Jeon C.O."/>
        </authorList>
    </citation>
    <scope>NUCLEOTIDE SEQUENCE [LARGE SCALE GENOMIC DNA]</scope>
    <source>
        <strain evidence="5 6">JCM 31718</strain>
    </source>
</reference>
<gene>
    <name evidence="5" type="primary">thpR</name>
    <name evidence="5" type="ORF">E5163_09325</name>
</gene>
<evidence type="ECO:0000259" key="4">
    <source>
        <dbReference type="Pfam" id="PF02834"/>
    </source>
</evidence>
<feature type="active site" description="Proton donor" evidence="2">
    <location>
        <position position="38"/>
    </location>
</feature>
<evidence type="ECO:0000256" key="3">
    <source>
        <dbReference type="SAM" id="MobiDB-lite"/>
    </source>
</evidence>
<dbReference type="Pfam" id="PF02834">
    <property type="entry name" value="LigT_PEase"/>
    <property type="match status" value="1"/>
</dbReference>
<keyword evidence="1 2" id="KW-0378">Hydrolase</keyword>
<feature type="domain" description="Phosphoesterase HXTX" evidence="4">
    <location>
        <begin position="9"/>
        <end position="82"/>
    </location>
</feature>
<name>A0A4S2H1E1_9PROT</name>
<dbReference type="PANTHER" id="PTHR35561">
    <property type="entry name" value="RNA 2',3'-CYCLIC PHOSPHODIESTERASE"/>
    <property type="match status" value="1"/>
</dbReference>
<dbReference type="AlphaFoldDB" id="A0A4S2H1E1"/>
<comment type="catalytic activity">
    <reaction evidence="2">
        <text>a 3'-end 2',3'-cyclophospho-ribonucleotide-RNA + H2O = a 3'-end 2'-phospho-ribonucleotide-RNA + H(+)</text>
        <dbReference type="Rhea" id="RHEA:11828"/>
        <dbReference type="Rhea" id="RHEA-COMP:10464"/>
        <dbReference type="Rhea" id="RHEA-COMP:17353"/>
        <dbReference type="ChEBI" id="CHEBI:15377"/>
        <dbReference type="ChEBI" id="CHEBI:15378"/>
        <dbReference type="ChEBI" id="CHEBI:83064"/>
        <dbReference type="ChEBI" id="CHEBI:173113"/>
        <dbReference type="EC" id="3.1.4.58"/>
    </reaction>
</comment>
<dbReference type="Proteomes" id="UP000308054">
    <property type="component" value="Unassembled WGS sequence"/>
</dbReference>
<comment type="similarity">
    <text evidence="2">Belongs to the 2H phosphoesterase superfamily. ThpR family.</text>
</comment>
<dbReference type="GO" id="GO:0008664">
    <property type="term" value="F:RNA 2',3'-cyclic 3'-phosphodiesterase activity"/>
    <property type="evidence" value="ECO:0007669"/>
    <property type="project" value="UniProtKB-EC"/>
</dbReference>
<evidence type="ECO:0000256" key="1">
    <source>
        <dbReference type="ARBA" id="ARBA00022801"/>
    </source>
</evidence>
<comment type="function">
    <text evidence="2">Hydrolyzes RNA 2',3'-cyclic phosphodiester to an RNA 2'-phosphomonoester.</text>
</comment>
<dbReference type="EMBL" id="SRXW01000002">
    <property type="protein sequence ID" value="TGY89306.1"/>
    <property type="molecule type" value="Genomic_DNA"/>
</dbReference>
<accession>A0A4S2H1E1</accession>
<organism evidence="5 6">
    <name type="scientific">Marinicauda algicola</name>
    <dbReference type="NCBI Taxonomy" id="2029849"/>
    <lineage>
        <taxon>Bacteria</taxon>
        <taxon>Pseudomonadati</taxon>
        <taxon>Pseudomonadota</taxon>
        <taxon>Alphaproteobacteria</taxon>
        <taxon>Maricaulales</taxon>
        <taxon>Maricaulaceae</taxon>
        <taxon>Marinicauda</taxon>
    </lineage>
</organism>
<dbReference type="OrthoDB" id="9793819at2"/>
<dbReference type="InterPro" id="IPR014051">
    <property type="entry name" value="Phosphoesterase_HXTX"/>
</dbReference>
<dbReference type="RefSeq" id="WP_135995846.1">
    <property type="nucleotide sequence ID" value="NZ_CP071057.1"/>
</dbReference>
<dbReference type="InterPro" id="IPR009097">
    <property type="entry name" value="Cyclic_Pdiesterase"/>
</dbReference>
<evidence type="ECO:0000256" key="2">
    <source>
        <dbReference type="HAMAP-Rule" id="MF_01940"/>
    </source>
</evidence>
<dbReference type="EC" id="3.1.4.58" evidence="2"/>
<dbReference type="HAMAP" id="MF_01940">
    <property type="entry name" value="RNA_CPDase"/>
    <property type="match status" value="1"/>
</dbReference>
<feature type="active site" description="Proton acceptor" evidence="2">
    <location>
        <position position="121"/>
    </location>
</feature>
<feature type="region of interest" description="Disordered" evidence="3">
    <location>
        <begin position="170"/>
        <end position="189"/>
    </location>
</feature>
<dbReference type="Gene3D" id="3.90.1140.10">
    <property type="entry name" value="Cyclic phosphodiesterase"/>
    <property type="match status" value="1"/>
</dbReference>
<feature type="short sequence motif" description="HXTX 1" evidence="2">
    <location>
        <begin position="38"/>
        <end position="41"/>
    </location>
</feature>
<dbReference type="InterPro" id="IPR004175">
    <property type="entry name" value="RNA_CPDase"/>
</dbReference>
<evidence type="ECO:0000313" key="6">
    <source>
        <dbReference type="Proteomes" id="UP000308054"/>
    </source>
</evidence>
<dbReference type="SUPFAM" id="SSF55144">
    <property type="entry name" value="LigT-like"/>
    <property type="match status" value="1"/>
</dbReference>
<dbReference type="GO" id="GO:0004113">
    <property type="term" value="F:2',3'-cyclic-nucleotide 3'-phosphodiesterase activity"/>
    <property type="evidence" value="ECO:0007669"/>
    <property type="project" value="InterPro"/>
</dbReference>
<evidence type="ECO:0000313" key="5">
    <source>
        <dbReference type="EMBL" id="TGY89306.1"/>
    </source>
</evidence>
<protein>
    <recommendedName>
        <fullName evidence="2">RNA 2',3'-cyclic phosphodiesterase</fullName>
        <shortName evidence="2">RNA 2',3'-CPDase</shortName>
        <ecNumber evidence="2">3.1.4.58</ecNumber>
    </recommendedName>
</protein>
<keyword evidence="6" id="KW-1185">Reference proteome</keyword>
<dbReference type="NCBIfam" id="TIGR02258">
    <property type="entry name" value="2_5_ligase"/>
    <property type="match status" value="1"/>
</dbReference>
<feature type="compositionally biased region" description="Basic and acidic residues" evidence="3">
    <location>
        <begin position="179"/>
        <end position="189"/>
    </location>
</feature>
<proteinExistence type="inferred from homology"/>
<comment type="caution">
    <text evidence="5">The sequence shown here is derived from an EMBL/GenBank/DDBJ whole genome shotgun (WGS) entry which is preliminary data.</text>
</comment>
<feature type="short sequence motif" description="HXTX 2" evidence="2">
    <location>
        <begin position="121"/>
        <end position="124"/>
    </location>
</feature>
<sequence length="189" mass="21724">MSLRVFTALPIPEEVADLVEPLCKGVPGAKWRPRENFHITLAFYGELDEPVIEELDHELARIEIAPFALKLKGANHFGKDEPSSLWLGVEAPGQLDDLARECRKAARRVGVGVEKRNYLPHMTIAYIDREELDLGKLRGFEQRLNLFETEPFIADRFYLHSSYQRKRGPNDYPVEAEYPLEHPTRREVG</sequence>
<dbReference type="PANTHER" id="PTHR35561:SF1">
    <property type="entry name" value="RNA 2',3'-CYCLIC PHOSPHODIESTERASE"/>
    <property type="match status" value="1"/>
</dbReference>